<dbReference type="AlphaFoldDB" id="A0A2T5Y390"/>
<evidence type="ECO:0000256" key="4">
    <source>
        <dbReference type="ARBA" id="ARBA00023136"/>
    </source>
</evidence>
<comment type="subcellular location">
    <subcellularLocation>
        <location evidence="1">Cell outer membrane</location>
    </subcellularLocation>
</comment>
<protein>
    <submittedName>
        <fullName evidence="8">Putative outer membrane starch-binding protein</fullName>
    </submittedName>
</protein>
<evidence type="ECO:0000259" key="7">
    <source>
        <dbReference type="Pfam" id="PF14322"/>
    </source>
</evidence>
<evidence type="ECO:0000256" key="3">
    <source>
        <dbReference type="ARBA" id="ARBA00022729"/>
    </source>
</evidence>
<comment type="caution">
    <text evidence="8">The sequence shown here is derived from an EMBL/GenBank/DDBJ whole genome shotgun (WGS) entry which is preliminary data.</text>
</comment>
<dbReference type="Pfam" id="PF07980">
    <property type="entry name" value="SusD_RagB"/>
    <property type="match status" value="2"/>
</dbReference>
<dbReference type="GO" id="GO:0009279">
    <property type="term" value="C:cell outer membrane"/>
    <property type="evidence" value="ECO:0007669"/>
    <property type="project" value="UniProtKB-SubCell"/>
</dbReference>
<dbReference type="SUPFAM" id="SSF48452">
    <property type="entry name" value="TPR-like"/>
    <property type="match status" value="1"/>
</dbReference>
<evidence type="ECO:0000256" key="5">
    <source>
        <dbReference type="ARBA" id="ARBA00023237"/>
    </source>
</evidence>
<proteinExistence type="inferred from homology"/>
<evidence type="ECO:0000256" key="2">
    <source>
        <dbReference type="ARBA" id="ARBA00006275"/>
    </source>
</evidence>
<feature type="domain" description="RagB/SusD" evidence="6">
    <location>
        <begin position="362"/>
        <end position="420"/>
    </location>
</feature>
<evidence type="ECO:0000259" key="6">
    <source>
        <dbReference type="Pfam" id="PF07980"/>
    </source>
</evidence>
<feature type="domain" description="RagB/SusD" evidence="6">
    <location>
        <begin position="528"/>
        <end position="618"/>
    </location>
</feature>
<keyword evidence="3" id="KW-0732">Signal</keyword>
<comment type="similarity">
    <text evidence="2">Belongs to the SusD family.</text>
</comment>
<evidence type="ECO:0000313" key="9">
    <source>
        <dbReference type="Proteomes" id="UP000244225"/>
    </source>
</evidence>
<gene>
    <name evidence="8" type="ORF">C8N40_11713</name>
</gene>
<accession>A0A2T5Y390</accession>
<evidence type="ECO:0000313" key="8">
    <source>
        <dbReference type="EMBL" id="PTX10512.1"/>
    </source>
</evidence>
<dbReference type="Gene3D" id="1.25.40.390">
    <property type="match status" value="2"/>
</dbReference>
<name>A0A2T5Y390_9BACT</name>
<keyword evidence="9" id="KW-1185">Reference proteome</keyword>
<dbReference type="EMBL" id="QBKI01000017">
    <property type="protein sequence ID" value="PTX10512.1"/>
    <property type="molecule type" value="Genomic_DNA"/>
</dbReference>
<dbReference type="Proteomes" id="UP000244225">
    <property type="component" value="Unassembled WGS sequence"/>
</dbReference>
<dbReference type="InterPro" id="IPR012944">
    <property type="entry name" value="SusD_RagB_dom"/>
</dbReference>
<keyword evidence="4" id="KW-0472">Membrane</keyword>
<organism evidence="8 9">
    <name type="scientific">Pontibacter mucosus</name>
    <dbReference type="NCBI Taxonomy" id="1649266"/>
    <lineage>
        <taxon>Bacteria</taxon>
        <taxon>Pseudomonadati</taxon>
        <taxon>Bacteroidota</taxon>
        <taxon>Cytophagia</taxon>
        <taxon>Cytophagales</taxon>
        <taxon>Hymenobacteraceae</taxon>
        <taxon>Pontibacter</taxon>
    </lineage>
</organism>
<dbReference type="OrthoDB" id="9792139at2"/>
<dbReference type="RefSeq" id="WP_108213979.1">
    <property type="nucleotide sequence ID" value="NZ_QBKI01000017.1"/>
</dbReference>
<feature type="domain" description="SusD-like N-terminal" evidence="7">
    <location>
        <begin position="44"/>
        <end position="214"/>
    </location>
</feature>
<dbReference type="InterPro" id="IPR011990">
    <property type="entry name" value="TPR-like_helical_dom_sf"/>
</dbReference>
<dbReference type="InterPro" id="IPR033985">
    <property type="entry name" value="SusD-like_N"/>
</dbReference>
<reference evidence="8 9" key="1">
    <citation type="submission" date="2018-04" db="EMBL/GenBank/DDBJ databases">
        <title>Genomic Encyclopedia of Archaeal and Bacterial Type Strains, Phase II (KMG-II): from individual species to whole genera.</title>
        <authorList>
            <person name="Goeker M."/>
        </authorList>
    </citation>
    <scope>NUCLEOTIDE SEQUENCE [LARGE SCALE GENOMIC DNA]</scope>
    <source>
        <strain evidence="8 9">DSM 100162</strain>
    </source>
</reference>
<dbReference type="Pfam" id="PF14322">
    <property type="entry name" value="SusD-like_3"/>
    <property type="match status" value="1"/>
</dbReference>
<evidence type="ECO:0000256" key="1">
    <source>
        <dbReference type="ARBA" id="ARBA00004442"/>
    </source>
</evidence>
<keyword evidence="5" id="KW-0998">Cell outer membrane</keyword>
<sequence length="618" mass="67876">MKIRHYLFSLLLCVGATSCEDLLDTAPTNFIAPTYKTIGELETGLAGVYDVLGNRAVYGDVLPYWLNVSTDISYTNTGQLNTTAYIYTPADAQITDFWKVLYQGIYRANLVLAKVDNPELDETRRNRIKGQALFLRAYYYFLLVSNFGDVPLLLTDAPDINNVNVPRAPMREVYELIVRDMTAAEALVEEAAGLKGGGRVSRSAVQGVLARVHLTMAGYPLNDKAQYAEALKWAQKVKDSGMHALNPDYSDVFIKYARDEYDIRESIWEVEFHGLLSAGLQEYTYYVGVRGGIRSADPAIGQSSALVLATKRLYDLYEKPCAECPVPLNSPDLRRDWNIATFTYAGNPGVKTHNPDLWRRTMGKWRREYETLLPKDASVSAQNFPVLRYSDVLLMLAEAENEVNGPTALAYEAINEVRRRGYGVLNDGNKPLKLLELTDGGAGYMVAPDVYIDGVNATASGLAVAQLSPVADEQGGHQVSGIYYQAAPGKFASGYASPPAITLVAKQGDAGSGAAAVAVLTEQADADLQPGLGKEAFLQAVKDERARELCFESSRRPDLIRWGNFIGDMKEYMAWALANGAVQGHVLAQTNISDRNLLLPIPTYDLALNKALTQNPGY</sequence>
<dbReference type="PROSITE" id="PS51257">
    <property type="entry name" value="PROKAR_LIPOPROTEIN"/>
    <property type="match status" value="1"/>
</dbReference>